<dbReference type="SUPFAM" id="SSF53474">
    <property type="entry name" value="alpha/beta-Hydrolases"/>
    <property type="match status" value="1"/>
</dbReference>
<evidence type="ECO:0000313" key="4">
    <source>
        <dbReference type="EMBL" id="MBA4641395.1"/>
    </source>
</evidence>
<dbReference type="EC" id="3.1.1.1" evidence="4"/>
<evidence type="ECO:0000259" key="3">
    <source>
        <dbReference type="Pfam" id="PF07859"/>
    </source>
</evidence>
<protein>
    <submittedName>
        <fullName evidence="4">Carboxylesterase</fullName>
        <ecNumber evidence="4">3.1.1.1</ecNumber>
    </submittedName>
</protein>
<feature type="transmembrane region" description="Helical" evidence="2">
    <location>
        <begin position="9"/>
        <end position="28"/>
    </location>
</feature>
<dbReference type="GO" id="GO:0106435">
    <property type="term" value="F:carboxylesterase activity"/>
    <property type="evidence" value="ECO:0007669"/>
    <property type="project" value="UniProtKB-EC"/>
</dbReference>
<sequence length="215" mass="23483">MTQHPTKTTIIAFTISLFVFLLSIQFFLHQNPKMASSSALNQTPIHPDPDPIDPYQRAHIIPNPNGTITRLHEFFPTVPPSLSNSSSLSLSKDVPLNPEKHSWVRIFLPSGSGRPAKLPILIFAHGGGFVLYSAASRVFHEFCSNAASRLGALVISVEYRLAPEHRLPAAYDDVLEALSWVKQGKDEWVKERGNFSNCVLTGQSAGANGPVSLGS</sequence>
<keyword evidence="2" id="KW-1133">Transmembrane helix</keyword>
<organism evidence="4">
    <name type="scientific">Opuntia streptacantha</name>
    <name type="common">Prickly pear cactus</name>
    <name type="synonym">Opuntia cardona</name>
    <dbReference type="NCBI Taxonomy" id="393608"/>
    <lineage>
        <taxon>Eukaryota</taxon>
        <taxon>Viridiplantae</taxon>
        <taxon>Streptophyta</taxon>
        <taxon>Embryophyta</taxon>
        <taxon>Tracheophyta</taxon>
        <taxon>Spermatophyta</taxon>
        <taxon>Magnoliopsida</taxon>
        <taxon>eudicotyledons</taxon>
        <taxon>Gunneridae</taxon>
        <taxon>Pentapetalae</taxon>
        <taxon>Caryophyllales</taxon>
        <taxon>Cactineae</taxon>
        <taxon>Cactaceae</taxon>
        <taxon>Opuntioideae</taxon>
        <taxon>Opuntia</taxon>
    </lineage>
</organism>
<accession>A0A7C8ZGE1</accession>
<dbReference type="InterPro" id="IPR029058">
    <property type="entry name" value="AB_hydrolase_fold"/>
</dbReference>
<dbReference type="Gene3D" id="3.40.50.1820">
    <property type="entry name" value="alpha/beta hydrolase"/>
    <property type="match status" value="1"/>
</dbReference>
<reference evidence="4" key="1">
    <citation type="journal article" date="2013" name="J. Plant Res.">
        <title>Effect of fungi and light on seed germination of three Opuntia species from semiarid lands of central Mexico.</title>
        <authorList>
            <person name="Delgado-Sanchez P."/>
            <person name="Jimenez-Bremont J.F."/>
            <person name="Guerrero-Gonzalez Mde L."/>
            <person name="Flores J."/>
        </authorList>
    </citation>
    <scope>NUCLEOTIDE SEQUENCE</scope>
    <source>
        <tissue evidence="4">Cladode</tissue>
    </source>
</reference>
<dbReference type="PANTHER" id="PTHR23024">
    <property type="entry name" value="ARYLACETAMIDE DEACETYLASE"/>
    <property type="match status" value="1"/>
</dbReference>
<dbReference type="EMBL" id="GISG01123873">
    <property type="protein sequence ID" value="MBA4641395.1"/>
    <property type="molecule type" value="Transcribed_RNA"/>
</dbReference>
<evidence type="ECO:0000256" key="2">
    <source>
        <dbReference type="SAM" id="Phobius"/>
    </source>
</evidence>
<reference evidence="4" key="2">
    <citation type="submission" date="2020-07" db="EMBL/GenBank/DDBJ databases">
        <authorList>
            <person name="Vera ALvarez R."/>
            <person name="Arias-Moreno D.M."/>
            <person name="Jimenez-Jacinto V."/>
            <person name="Jimenez-Bremont J.F."/>
            <person name="Swaminathan K."/>
            <person name="Moose S.P."/>
            <person name="Guerrero-Gonzalez M.L."/>
            <person name="Marino-Ramirez L."/>
            <person name="Landsman D."/>
            <person name="Rodriguez-Kessler M."/>
            <person name="Delgado-Sanchez P."/>
        </authorList>
    </citation>
    <scope>NUCLEOTIDE SEQUENCE</scope>
    <source>
        <tissue evidence="4">Cladode</tissue>
    </source>
</reference>
<keyword evidence="2" id="KW-0812">Transmembrane</keyword>
<keyword evidence="2" id="KW-0472">Membrane</keyword>
<dbReference type="InterPro" id="IPR013094">
    <property type="entry name" value="AB_hydrolase_3"/>
</dbReference>
<comment type="similarity">
    <text evidence="1">Belongs to the 'GDXG' lipolytic enzyme family.</text>
</comment>
<dbReference type="InterPro" id="IPR050466">
    <property type="entry name" value="Carboxylest/Gibb_receptor"/>
</dbReference>
<evidence type="ECO:0000256" key="1">
    <source>
        <dbReference type="ARBA" id="ARBA00010515"/>
    </source>
</evidence>
<name>A0A7C8ZGE1_OPUST</name>
<dbReference type="PANTHER" id="PTHR23024:SF546">
    <property type="entry name" value="CARBOXYLESTERASE 120-RELATED"/>
    <property type="match status" value="1"/>
</dbReference>
<feature type="domain" description="Alpha/beta hydrolase fold-3" evidence="3">
    <location>
        <begin position="121"/>
        <end position="208"/>
    </location>
</feature>
<dbReference type="AlphaFoldDB" id="A0A7C8ZGE1"/>
<keyword evidence="4" id="KW-0378">Hydrolase</keyword>
<proteinExistence type="inferred from homology"/>
<dbReference type="Pfam" id="PF07859">
    <property type="entry name" value="Abhydrolase_3"/>
    <property type="match status" value="1"/>
</dbReference>